<evidence type="ECO:0000256" key="7">
    <source>
        <dbReference type="SAM" id="Phobius"/>
    </source>
</evidence>
<dbReference type="EMBL" id="JAATIP010000119">
    <property type="protein sequence ID" value="KAF4370123.1"/>
    <property type="molecule type" value="Genomic_DNA"/>
</dbReference>
<evidence type="ECO:0000259" key="8">
    <source>
        <dbReference type="Pfam" id="PF13839"/>
    </source>
</evidence>
<comment type="caution">
    <text evidence="10">The sequence shown here is derived from an EMBL/GenBank/DDBJ whole genome shotgun (WGS) entry which is preliminary data.</text>
</comment>
<comment type="similarity">
    <text evidence="2">Belongs to the PC-esterase family. TBL subfamily.</text>
</comment>
<dbReference type="PANTHER" id="PTHR32285:SF213">
    <property type="entry name" value="PROTEIN TRICHOME BIREFRINGENCE-LIKE 11"/>
    <property type="match status" value="1"/>
</dbReference>
<keyword evidence="4" id="KW-0735">Signal-anchor</keyword>
<evidence type="ECO:0000256" key="5">
    <source>
        <dbReference type="ARBA" id="ARBA00022989"/>
    </source>
</evidence>
<protein>
    <recommendedName>
        <fullName evidence="12">Trichome birefringence-like N-terminal domain-containing protein</fullName>
    </recommendedName>
</protein>
<evidence type="ECO:0000313" key="10">
    <source>
        <dbReference type="EMBL" id="KAF4370123.1"/>
    </source>
</evidence>
<gene>
    <name evidence="10" type="ORF">F8388_007264</name>
</gene>
<comment type="subcellular location">
    <subcellularLocation>
        <location evidence="1">Membrane</location>
        <topology evidence="1">Single-pass membrane protein</topology>
    </subcellularLocation>
</comment>
<evidence type="ECO:0000256" key="3">
    <source>
        <dbReference type="ARBA" id="ARBA00022692"/>
    </source>
</evidence>
<dbReference type="InterPro" id="IPR025846">
    <property type="entry name" value="TBL_N"/>
</dbReference>
<dbReference type="GO" id="GO:0016020">
    <property type="term" value="C:membrane"/>
    <property type="evidence" value="ECO:0007669"/>
    <property type="project" value="UniProtKB-SubCell"/>
</dbReference>
<keyword evidence="3 7" id="KW-0812">Transmembrane</keyword>
<dbReference type="PANTHER" id="PTHR32285">
    <property type="entry name" value="PROTEIN TRICHOME BIREFRINGENCE-LIKE 9-RELATED"/>
    <property type="match status" value="1"/>
</dbReference>
<dbReference type="Proteomes" id="UP000525078">
    <property type="component" value="Unassembled WGS sequence"/>
</dbReference>
<dbReference type="GO" id="GO:0005794">
    <property type="term" value="C:Golgi apparatus"/>
    <property type="evidence" value="ECO:0007669"/>
    <property type="project" value="TreeGrafter"/>
</dbReference>
<dbReference type="InterPro" id="IPR029962">
    <property type="entry name" value="TBL"/>
</dbReference>
<evidence type="ECO:0008006" key="12">
    <source>
        <dbReference type="Google" id="ProtNLM"/>
    </source>
</evidence>
<dbReference type="InterPro" id="IPR026057">
    <property type="entry name" value="TBL_C"/>
</dbReference>
<evidence type="ECO:0000256" key="6">
    <source>
        <dbReference type="ARBA" id="ARBA00023136"/>
    </source>
</evidence>
<keyword evidence="5 7" id="KW-1133">Transmembrane helix</keyword>
<keyword evidence="6 7" id="KW-0472">Membrane</keyword>
<evidence type="ECO:0000256" key="4">
    <source>
        <dbReference type="ARBA" id="ARBA00022968"/>
    </source>
</evidence>
<dbReference type="Pfam" id="PF14416">
    <property type="entry name" value="PMR5N"/>
    <property type="match status" value="1"/>
</dbReference>
<proteinExistence type="inferred from homology"/>
<name>A0A7J6FHF0_CANSA</name>
<evidence type="ECO:0000313" key="11">
    <source>
        <dbReference type="Proteomes" id="UP000525078"/>
    </source>
</evidence>
<reference evidence="10 11" key="1">
    <citation type="journal article" date="2020" name="bioRxiv">
        <title>Sequence and annotation of 42 cannabis genomes reveals extensive copy number variation in cannabinoid synthesis and pathogen resistance genes.</title>
        <authorList>
            <person name="Mckernan K.J."/>
            <person name="Helbert Y."/>
            <person name="Kane L.T."/>
            <person name="Ebling H."/>
            <person name="Zhang L."/>
            <person name="Liu B."/>
            <person name="Eaton Z."/>
            <person name="Mclaughlin S."/>
            <person name="Kingan S."/>
            <person name="Baybayan P."/>
            <person name="Concepcion G."/>
            <person name="Jordan M."/>
            <person name="Riva A."/>
            <person name="Barbazuk W."/>
            <person name="Harkins T."/>
        </authorList>
    </citation>
    <scope>NUCLEOTIDE SEQUENCE [LARGE SCALE GENOMIC DNA]</scope>
    <source>
        <strain evidence="11">cv. Jamaican Lion 4</strain>
        <tissue evidence="10">Leaf</tissue>
    </source>
</reference>
<feature type="domain" description="Trichome birefringence-like N-terminal" evidence="9">
    <location>
        <begin position="122"/>
        <end position="174"/>
    </location>
</feature>
<evidence type="ECO:0000259" key="9">
    <source>
        <dbReference type="Pfam" id="PF14416"/>
    </source>
</evidence>
<evidence type="ECO:0000256" key="1">
    <source>
        <dbReference type="ARBA" id="ARBA00004167"/>
    </source>
</evidence>
<dbReference type="AlphaFoldDB" id="A0A7J6FHF0"/>
<evidence type="ECO:0000256" key="2">
    <source>
        <dbReference type="ARBA" id="ARBA00007727"/>
    </source>
</evidence>
<feature type="transmembrane region" description="Helical" evidence="7">
    <location>
        <begin position="31"/>
        <end position="54"/>
    </location>
</feature>
<sequence>MRKNSNPVESAPESNNNINIIHSRILKRLSLAELCLAAVAFFLVTVLFVSRFFYSNFETPLPNSNLNPGSLDWLGSIKVASSPLPSQSFEYETLNVSSSSLSFENNEELEKEVSFLDEGGDGCDIFDGNWVWDETYPLYNSPDCPFMDGGFRCSENSRPNHQYTKWRWQPKHCNLPRFDGEKMLEKLRNKRVVFAGDSIARNQWESLLCLLSSAVSNKSSIYEVNRNPITKHSGYLIFKFDHFNCTVEYYRSPFLVLLGHPPPKSPPNVKYALKVDQMDRTANRWNQADLLILNSGRWWTYEKTLRTGCNFEEGRKMKMNMSVETAYKKSMETVVDWVNTKVNKKKTLVYFRTYSPSHFRGGSWKNGGGCHMETLPELGPLTSNEHSYVKIVSDVLSSKKRSSNLKMLNVTNMSMRRKDGHPSIYNSKGDKNKSPSHIQDCSHWCLPGVPDSWNELLYAIFLKRQLLIRT</sequence>
<accession>A0A7J6FHF0</accession>
<organism evidence="10 11">
    <name type="scientific">Cannabis sativa</name>
    <name type="common">Hemp</name>
    <name type="synonym">Marijuana</name>
    <dbReference type="NCBI Taxonomy" id="3483"/>
    <lineage>
        <taxon>Eukaryota</taxon>
        <taxon>Viridiplantae</taxon>
        <taxon>Streptophyta</taxon>
        <taxon>Embryophyta</taxon>
        <taxon>Tracheophyta</taxon>
        <taxon>Spermatophyta</taxon>
        <taxon>Magnoliopsida</taxon>
        <taxon>eudicotyledons</taxon>
        <taxon>Gunneridae</taxon>
        <taxon>Pentapetalae</taxon>
        <taxon>rosids</taxon>
        <taxon>fabids</taxon>
        <taxon>Rosales</taxon>
        <taxon>Cannabaceae</taxon>
        <taxon>Cannabis</taxon>
    </lineage>
</organism>
<dbReference type="GO" id="GO:0016413">
    <property type="term" value="F:O-acetyltransferase activity"/>
    <property type="evidence" value="ECO:0007669"/>
    <property type="project" value="InterPro"/>
</dbReference>
<feature type="domain" description="Trichome birefringence-like C-terminal" evidence="8">
    <location>
        <begin position="175"/>
        <end position="459"/>
    </location>
</feature>
<dbReference type="Pfam" id="PF13839">
    <property type="entry name" value="PC-Esterase"/>
    <property type="match status" value="1"/>
</dbReference>